<accession>A0AAD7BN56</accession>
<keyword evidence="2" id="KW-1185">Reference proteome</keyword>
<evidence type="ECO:0000313" key="2">
    <source>
        <dbReference type="Proteomes" id="UP001221142"/>
    </source>
</evidence>
<proteinExistence type="predicted"/>
<comment type="caution">
    <text evidence="1">The sequence shown here is derived from an EMBL/GenBank/DDBJ whole genome shotgun (WGS) entry which is preliminary data.</text>
</comment>
<dbReference type="AlphaFoldDB" id="A0AAD7BN56"/>
<dbReference type="Proteomes" id="UP001221142">
    <property type="component" value="Unassembled WGS sequence"/>
</dbReference>
<organism evidence="1 2">
    <name type="scientific">Roridomyces roridus</name>
    <dbReference type="NCBI Taxonomy" id="1738132"/>
    <lineage>
        <taxon>Eukaryota</taxon>
        <taxon>Fungi</taxon>
        <taxon>Dikarya</taxon>
        <taxon>Basidiomycota</taxon>
        <taxon>Agaricomycotina</taxon>
        <taxon>Agaricomycetes</taxon>
        <taxon>Agaricomycetidae</taxon>
        <taxon>Agaricales</taxon>
        <taxon>Marasmiineae</taxon>
        <taxon>Mycenaceae</taxon>
        <taxon>Roridomyces</taxon>
    </lineage>
</organism>
<gene>
    <name evidence="1" type="ORF">FB45DRAFT_72785</name>
</gene>
<dbReference type="Pfam" id="PF09729">
    <property type="entry name" value="Gti1_Pac2"/>
    <property type="match status" value="1"/>
</dbReference>
<evidence type="ECO:0000313" key="1">
    <source>
        <dbReference type="EMBL" id="KAJ7625870.1"/>
    </source>
</evidence>
<dbReference type="EMBL" id="JARKIF010000012">
    <property type="protein sequence ID" value="KAJ7625870.1"/>
    <property type="molecule type" value="Genomic_DNA"/>
</dbReference>
<dbReference type="GO" id="GO:0003677">
    <property type="term" value="F:DNA binding"/>
    <property type="evidence" value="ECO:0007669"/>
    <property type="project" value="TreeGrafter"/>
</dbReference>
<reference evidence="1" key="1">
    <citation type="submission" date="2023-03" db="EMBL/GenBank/DDBJ databases">
        <title>Massive genome expansion in bonnet fungi (Mycena s.s.) driven by repeated elements and novel gene families across ecological guilds.</title>
        <authorList>
            <consortium name="Lawrence Berkeley National Laboratory"/>
            <person name="Harder C.B."/>
            <person name="Miyauchi S."/>
            <person name="Viragh M."/>
            <person name="Kuo A."/>
            <person name="Thoen E."/>
            <person name="Andreopoulos B."/>
            <person name="Lu D."/>
            <person name="Skrede I."/>
            <person name="Drula E."/>
            <person name="Henrissat B."/>
            <person name="Morin E."/>
            <person name="Kohler A."/>
            <person name="Barry K."/>
            <person name="LaButti K."/>
            <person name="Morin E."/>
            <person name="Salamov A."/>
            <person name="Lipzen A."/>
            <person name="Mereny Z."/>
            <person name="Hegedus B."/>
            <person name="Baldrian P."/>
            <person name="Stursova M."/>
            <person name="Weitz H."/>
            <person name="Taylor A."/>
            <person name="Grigoriev I.V."/>
            <person name="Nagy L.G."/>
            <person name="Martin F."/>
            <person name="Kauserud H."/>
        </authorList>
    </citation>
    <scope>NUCLEOTIDE SEQUENCE</scope>
    <source>
        <strain evidence="1">9284</strain>
    </source>
</reference>
<dbReference type="InterPro" id="IPR018608">
    <property type="entry name" value="Gti1/Pac2"/>
</dbReference>
<sequence length="324" mass="36992">MESPRIVQATYIWRTHCELHPTMQRPRHTSLNPTHPALHIRNSSDVLVVLEAVRRGILPLITRRLSASERDELESGHVFVWEEAQEEAGLVRWTDGRKWSQSKVCGDCLLYQEKVEVTDEEREDKARRRVHRICNPGINVPSPRRNQRPSKAGGLTKQTYSFIVRFPGSRPRKWHVVSYSAWTDRGNLPVIGDYPALRDIQVPVGVFSRSKSSDTNLATAAQPGGEDKFTSSCRHPRLPISNSSTHFHKPPLPPTRRISIEDDVDRCVGLKLPSIEPGGGEWRGRETVLPPISCFNWPRDHRRIPCSPVFLEDRRVLDSFKLCL</sequence>
<dbReference type="PANTHER" id="PTHR28027:SF1">
    <property type="entry name" value="CAMP INDEPENDENT REGULATORY PROTEIN (AFU_ORTHOLOGUE AFUA_3G09640)"/>
    <property type="match status" value="1"/>
</dbReference>
<dbReference type="PANTHER" id="PTHR28027">
    <property type="entry name" value="TRANSCRIPTIONAL REGULATOR MIT1"/>
    <property type="match status" value="1"/>
</dbReference>
<protein>
    <submittedName>
        <fullName evidence="1">Gti1/Pac2 family-domain-containing protein</fullName>
    </submittedName>
</protein>
<name>A0AAD7BN56_9AGAR</name>